<dbReference type="InterPro" id="IPR036388">
    <property type="entry name" value="WH-like_DNA-bd_sf"/>
</dbReference>
<gene>
    <name evidence="1" type="ORF">SAMN05421752_12127</name>
</gene>
<evidence type="ECO:0000313" key="2">
    <source>
        <dbReference type="Proteomes" id="UP000185936"/>
    </source>
</evidence>
<keyword evidence="2" id="KW-1185">Reference proteome</keyword>
<evidence type="ECO:0000313" key="1">
    <source>
        <dbReference type="EMBL" id="SIS18918.1"/>
    </source>
</evidence>
<dbReference type="InterPro" id="IPR007367">
    <property type="entry name" value="DUF433"/>
</dbReference>
<dbReference type="RefSeq" id="WP_076610728.1">
    <property type="nucleotide sequence ID" value="NZ_FTNR01000021.1"/>
</dbReference>
<proteinExistence type="predicted"/>
<organism evidence="1 2">
    <name type="scientific">Natronorubrum thiooxidans</name>
    <dbReference type="NCBI Taxonomy" id="308853"/>
    <lineage>
        <taxon>Archaea</taxon>
        <taxon>Methanobacteriati</taxon>
        <taxon>Methanobacteriota</taxon>
        <taxon>Stenosarchaea group</taxon>
        <taxon>Halobacteria</taxon>
        <taxon>Halobacteriales</taxon>
        <taxon>Natrialbaceae</taxon>
        <taxon>Natronorubrum</taxon>
    </lineage>
</organism>
<dbReference type="InterPro" id="IPR009057">
    <property type="entry name" value="Homeodomain-like_sf"/>
</dbReference>
<dbReference type="Gene3D" id="1.10.10.10">
    <property type="entry name" value="Winged helix-like DNA-binding domain superfamily/Winged helix DNA-binding domain"/>
    <property type="match status" value="1"/>
</dbReference>
<dbReference type="AlphaFoldDB" id="A0A1N7H2J9"/>
<dbReference type="STRING" id="308853.SAMN05421752_12127"/>
<dbReference type="SUPFAM" id="SSF46689">
    <property type="entry name" value="Homeodomain-like"/>
    <property type="match status" value="1"/>
</dbReference>
<reference evidence="2" key="1">
    <citation type="submission" date="2017-01" db="EMBL/GenBank/DDBJ databases">
        <authorList>
            <person name="Varghese N."/>
            <person name="Submissions S."/>
        </authorList>
    </citation>
    <scope>NUCLEOTIDE SEQUENCE [LARGE SCALE GENOMIC DNA]</scope>
    <source>
        <strain evidence="2">type strain: HArc-</strain>
    </source>
</reference>
<evidence type="ECO:0008006" key="3">
    <source>
        <dbReference type="Google" id="ProtNLM"/>
    </source>
</evidence>
<dbReference type="Pfam" id="PF04255">
    <property type="entry name" value="DUF433"/>
    <property type="match status" value="1"/>
</dbReference>
<name>A0A1N7H2J9_9EURY</name>
<dbReference type="Proteomes" id="UP000185936">
    <property type="component" value="Unassembled WGS sequence"/>
</dbReference>
<accession>A0A1N7H2J9</accession>
<dbReference type="OrthoDB" id="350816at2157"/>
<sequence length="126" mass="14105">MVSAHVEIPMDGEPRIAGRRLPVLTVVLQLGGSTQSVEEYADERGLDVADVTAALAWAANHEDWMDRLIQRRADAMHELTVEEDYPPDVDPSGKADPVAFQTRARRALREVIEDWRGYGDNRFGDC</sequence>
<protein>
    <recommendedName>
        <fullName evidence="3">DUF433 domain-containing protein</fullName>
    </recommendedName>
</protein>
<dbReference type="EMBL" id="FTNR01000021">
    <property type="protein sequence ID" value="SIS18918.1"/>
    <property type="molecule type" value="Genomic_DNA"/>
</dbReference>